<comment type="similarity">
    <text evidence="1">Belongs to the sigma-70 factor family. ECF subfamily.</text>
</comment>
<dbReference type="InterPro" id="IPR013325">
    <property type="entry name" value="RNA_pol_sigma_r2"/>
</dbReference>
<dbReference type="Pfam" id="PF08281">
    <property type="entry name" value="Sigma70_r4_2"/>
    <property type="match status" value="1"/>
</dbReference>
<dbReference type="SUPFAM" id="SSF88946">
    <property type="entry name" value="Sigma2 domain of RNA polymerase sigma factors"/>
    <property type="match status" value="1"/>
</dbReference>
<dbReference type="PANTHER" id="PTHR43133">
    <property type="entry name" value="RNA POLYMERASE ECF-TYPE SIGMA FACTO"/>
    <property type="match status" value="1"/>
</dbReference>
<reference evidence="8 9" key="1">
    <citation type="submission" date="2020-05" db="EMBL/GenBank/DDBJ databases">
        <title>Distinct polysaccharide utilization as determinants for interspecies competition between intestinal Prevotella spp.</title>
        <authorList>
            <person name="Galvez E.J.C."/>
            <person name="Iljazovic A."/>
            <person name="Strowig T."/>
        </authorList>
    </citation>
    <scope>NUCLEOTIDE SEQUENCE [LARGE SCALE GENOMIC DNA]</scope>
    <source>
        <strain evidence="8 9">PCHR</strain>
    </source>
</reference>
<dbReference type="InterPro" id="IPR014284">
    <property type="entry name" value="RNA_pol_sigma-70_dom"/>
</dbReference>
<keyword evidence="2" id="KW-0805">Transcription regulation</keyword>
<gene>
    <name evidence="8" type="ORF">HPS54_04860</name>
</gene>
<keyword evidence="9" id="KW-1185">Reference proteome</keyword>
<dbReference type="RefSeq" id="WP_172344338.1">
    <property type="nucleotide sequence ID" value="NZ_CASYYZ010000002.1"/>
</dbReference>
<sequence>MSKAKNNLSWIFTTYRIRLLNFIRNRVETADDAQDILQDVFLKMIVSSGSNDISHVSAWLYRTARNRIADHYRKHREMRLEQMLEKDVADMTECLAGDENDQEKDFIRNLIWSRLNASLGRLPEKQRWVFIETEIKGVSFKELSARTGLSVNTLLSRKHYAVLYLREQLCDIYYELSGEDRR</sequence>
<evidence type="ECO:0000256" key="2">
    <source>
        <dbReference type="ARBA" id="ARBA00023015"/>
    </source>
</evidence>
<dbReference type="PANTHER" id="PTHR43133:SF8">
    <property type="entry name" value="RNA POLYMERASE SIGMA FACTOR HI_1459-RELATED"/>
    <property type="match status" value="1"/>
</dbReference>
<evidence type="ECO:0000256" key="3">
    <source>
        <dbReference type="ARBA" id="ARBA00023082"/>
    </source>
</evidence>
<proteinExistence type="inferred from homology"/>
<dbReference type="Gene3D" id="1.10.1740.10">
    <property type="match status" value="1"/>
</dbReference>
<dbReference type="InterPro" id="IPR039425">
    <property type="entry name" value="RNA_pol_sigma-70-like"/>
</dbReference>
<evidence type="ECO:0000256" key="4">
    <source>
        <dbReference type="ARBA" id="ARBA00023125"/>
    </source>
</evidence>
<feature type="domain" description="RNA polymerase sigma factor 70 region 4 type 2" evidence="7">
    <location>
        <begin position="117"/>
        <end position="154"/>
    </location>
</feature>
<evidence type="ECO:0000259" key="6">
    <source>
        <dbReference type="Pfam" id="PF04542"/>
    </source>
</evidence>
<evidence type="ECO:0000313" key="8">
    <source>
        <dbReference type="EMBL" id="NPE24851.1"/>
    </source>
</evidence>
<protein>
    <submittedName>
        <fullName evidence="8">RNA polymerase sigma factor</fullName>
    </submittedName>
</protein>
<evidence type="ECO:0000313" key="9">
    <source>
        <dbReference type="Proteomes" id="UP000820977"/>
    </source>
</evidence>
<evidence type="ECO:0000259" key="7">
    <source>
        <dbReference type="Pfam" id="PF08281"/>
    </source>
</evidence>
<dbReference type="Pfam" id="PF04542">
    <property type="entry name" value="Sigma70_r2"/>
    <property type="match status" value="1"/>
</dbReference>
<comment type="caution">
    <text evidence="8">The sequence shown here is derived from an EMBL/GenBank/DDBJ whole genome shotgun (WGS) entry which is preliminary data.</text>
</comment>
<evidence type="ECO:0000256" key="1">
    <source>
        <dbReference type="ARBA" id="ARBA00010641"/>
    </source>
</evidence>
<evidence type="ECO:0000256" key="5">
    <source>
        <dbReference type="ARBA" id="ARBA00023163"/>
    </source>
</evidence>
<accession>A0ABX2B0B1</accession>
<keyword evidence="5" id="KW-0804">Transcription</keyword>
<dbReference type="EMBL" id="JABKKJ010000005">
    <property type="protein sequence ID" value="NPE24851.1"/>
    <property type="molecule type" value="Genomic_DNA"/>
</dbReference>
<dbReference type="InterPro" id="IPR013249">
    <property type="entry name" value="RNA_pol_sigma70_r4_t2"/>
</dbReference>
<dbReference type="NCBIfam" id="TIGR02937">
    <property type="entry name" value="sigma70-ECF"/>
    <property type="match status" value="1"/>
</dbReference>
<dbReference type="InterPro" id="IPR036388">
    <property type="entry name" value="WH-like_DNA-bd_sf"/>
</dbReference>
<organism evidence="8 9">
    <name type="scientific">Xylanibacter caecicola</name>
    <dbReference type="NCBI Taxonomy" id="2736294"/>
    <lineage>
        <taxon>Bacteria</taxon>
        <taxon>Pseudomonadati</taxon>
        <taxon>Bacteroidota</taxon>
        <taxon>Bacteroidia</taxon>
        <taxon>Bacteroidales</taxon>
        <taxon>Prevotellaceae</taxon>
        <taxon>Xylanibacter</taxon>
    </lineage>
</organism>
<dbReference type="Gene3D" id="1.10.10.10">
    <property type="entry name" value="Winged helix-like DNA-binding domain superfamily/Winged helix DNA-binding domain"/>
    <property type="match status" value="1"/>
</dbReference>
<name>A0ABX2B0B1_9BACT</name>
<dbReference type="InterPro" id="IPR007627">
    <property type="entry name" value="RNA_pol_sigma70_r2"/>
</dbReference>
<keyword evidence="3" id="KW-0731">Sigma factor</keyword>
<dbReference type="Proteomes" id="UP000820977">
    <property type="component" value="Unassembled WGS sequence"/>
</dbReference>
<dbReference type="InterPro" id="IPR013324">
    <property type="entry name" value="RNA_pol_sigma_r3/r4-like"/>
</dbReference>
<keyword evidence="4" id="KW-0238">DNA-binding</keyword>
<dbReference type="SUPFAM" id="SSF88659">
    <property type="entry name" value="Sigma3 and sigma4 domains of RNA polymerase sigma factors"/>
    <property type="match status" value="1"/>
</dbReference>
<feature type="domain" description="RNA polymerase sigma-70 region 2" evidence="6">
    <location>
        <begin position="12"/>
        <end position="76"/>
    </location>
</feature>